<organism evidence="9 10">
    <name type="scientific">Providencia stuartii ATCC 25827</name>
    <dbReference type="NCBI Taxonomy" id="471874"/>
    <lineage>
        <taxon>Bacteria</taxon>
        <taxon>Pseudomonadati</taxon>
        <taxon>Pseudomonadota</taxon>
        <taxon>Gammaproteobacteria</taxon>
        <taxon>Enterobacterales</taxon>
        <taxon>Morganellaceae</taxon>
        <taxon>Providencia</taxon>
    </lineage>
</organism>
<dbReference type="Gene3D" id="1.20.1530.20">
    <property type="match status" value="1"/>
</dbReference>
<dbReference type="GO" id="GO:0055085">
    <property type="term" value="P:transmembrane transport"/>
    <property type="evidence" value="ECO:0007669"/>
    <property type="project" value="InterPro"/>
</dbReference>
<name>A0AA86Z3R9_PROST</name>
<reference evidence="9 10" key="3">
    <citation type="submission" date="2008-05" db="EMBL/GenBank/DDBJ databases">
        <authorList>
            <person name="Fulton L."/>
            <person name="Clifton S."/>
            <person name="Fulton B."/>
            <person name="Xu J."/>
            <person name="Minx P."/>
            <person name="Pepin K.H."/>
            <person name="Johnson M."/>
            <person name="Thiruvilangam P."/>
            <person name="Bhonagiri V."/>
            <person name="Nash W.E."/>
            <person name="Mardis E.R."/>
            <person name="Wilson R.K."/>
        </authorList>
    </citation>
    <scope>NUCLEOTIDE SEQUENCE [LARGE SCALE GENOMIC DNA]</scope>
    <source>
        <strain evidence="9 10">ATCC 25827</strain>
    </source>
</reference>
<keyword evidence="7 8" id="KW-0472">Membrane</keyword>
<comment type="caution">
    <text evidence="9">The sequence shown here is derived from an EMBL/GenBank/DDBJ whole genome shotgun (WGS) entry which is preliminary data.</text>
</comment>
<reference evidence="10" key="1">
    <citation type="submission" date="2008-04" db="EMBL/GenBank/DDBJ databases">
        <title>Draft genome sequence of Providencia stuartii (ATCC 25827).</title>
        <authorList>
            <person name="Sudarsanam P."/>
            <person name="Ley R."/>
            <person name="Guruge J."/>
            <person name="Turnbaugh P.J."/>
            <person name="Mahowald M."/>
            <person name="Liep D."/>
            <person name="Gordon J."/>
        </authorList>
    </citation>
    <scope>NUCLEOTIDE SEQUENCE [LARGE SCALE GENOMIC DNA]</scope>
    <source>
        <strain evidence="10">ATCC 25827</strain>
    </source>
</reference>
<evidence type="ECO:0000256" key="5">
    <source>
        <dbReference type="ARBA" id="ARBA00022692"/>
    </source>
</evidence>
<evidence type="ECO:0000256" key="3">
    <source>
        <dbReference type="ARBA" id="ARBA00022448"/>
    </source>
</evidence>
<accession>A0AA86Z3R9</accession>
<feature type="transmembrane region" description="Helical" evidence="8">
    <location>
        <begin position="317"/>
        <end position="336"/>
    </location>
</feature>
<evidence type="ECO:0000256" key="1">
    <source>
        <dbReference type="ARBA" id="ARBA00004651"/>
    </source>
</evidence>
<dbReference type="PANTHER" id="PTHR36838">
    <property type="entry name" value="AUXIN EFFLUX CARRIER FAMILY PROTEIN"/>
    <property type="match status" value="1"/>
</dbReference>
<dbReference type="AlphaFoldDB" id="A0AA86Z3R9"/>
<feature type="transmembrane region" description="Helical" evidence="8">
    <location>
        <begin position="124"/>
        <end position="144"/>
    </location>
</feature>
<evidence type="ECO:0000256" key="8">
    <source>
        <dbReference type="SAM" id="Phobius"/>
    </source>
</evidence>
<keyword evidence="4" id="KW-1003">Cell membrane</keyword>
<dbReference type="EMBL" id="ABJD02000047">
    <property type="protein sequence ID" value="EDU61542.1"/>
    <property type="molecule type" value="Genomic_DNA"/>
</dbReference>
<comment type="subcellular location">
    <subcellularLocation>
        <location evidence="1">Cell membrane</location>
        <topology evidence="1">Multi-pass membrane protein</topology>
    </subcellularLocation>
</comment>
<dbReference type="NCBIfam" id="NF007384">
    <property type="entry name" value="PRK09903.1"/>
    <property type="match status" value="1"/>
</dbReference>
<evidence type="ECO:0000256" key="2">
    <source>
        <dbReference type="ARBA" id="ARBA00010145"/>
    </source>
</evidence>
<evidence type="ECO:0000313" key="9">
    <source>
        <dbReference type="EMBL" id="EDU61542.1"/>
    </source>
</evidence>
<feature type="transmembrane region" description="Helical" evidence="8">
    <location>
        <begin position="261"/>
        <end position="279"/>
    </location>
</feature>
<keyword evidence="5 8" id="KW-0812">Transmembrane</keyword>
<feature type="transmembrane region" description="Helical" evidence="8">
    <location>
        <begin position="96"/>
        <end position="117"/>
    </location>
</feature>
<keyword evidence="6 8" id="KW-1133">Transmembrane helix</keyword>
<evidence type="ECO:0000256" key="4">
    <source>
        <dbReference type="ARBA" id="ARBA00022475"/>
    </source>
</evidence>
<evidence type="ECO:0000256" key="6">
    <source>
        <dbReference type="ARBA" id="ARBA00022989"/>
    </source>
</evidence>
<reference evidence="10" key="2">
    <citation type="submission" date="2008-04" db="EMBL/GenBank/DDBJ databases">
        <title>Draft genome sequence of Providencia stuartii(ATCC 25827).</title>
        <authorList>
            <person name="Sudarsanam P."/>
            <person name="Ley R."/>
            <person name="Guruge J."/>
            <person name="Turnbaugh P.J."/>
            <person name="Mahowald M."/>
            <person name="Liep D."/>
            <person name="Gordon J."/>
        </authorList>
    </citation>
    <scope>NUCLEOTIDE SEQUENCE [LARGE SCALE GENOMIC DNA]</scope>
    <source>
        <strain evidence="10">ATCC 25827</strain>
    </source>
</reference>
<feature type="transmembrane region" description="Helical" evidence="8">
    <location>
        <begin position="285"/>
        <end position="305"/>
    </location>
</feature>
<feature type="transmembrane region" description="Helical" evidence="8">
    <location>
        <begin position="156"/>
        <end position="177"/>
    </location>
</feature>
<feature type="transmembrane region" description="Helical" evidence="8">
    <location>
        <begin position="27"/>
        <end position="47"/>
    </location>
</feature>
<sequence length="341" mass="36510">MVSVPLILLSGIGTLLPKIGENHMADFMFKIFMSDLLPIIIIMVLGYASGKRNVFTNDQAKAFNKLVLNYALPAALFVSIVRANREMIFADTKLTIISFVVLLVCFFFSFFSCKYIFKHSRGEAAVCALIAGSPTIGFLGFAVLDPIYGQTVSTGLVVAIISIIVNAITIPIGLFLLNPSNADGKKGGGGMDALISAFKEPVVWSPVLATVLVLIGIKIPDVWDPTFDLIAKANSGVAVFAAGLTLAANKFEFDGEIIYNTLLKLILMPGLLLLVGMTFNMSSEQLQMMVLAGALPPAFSGIIIASRFNLYTRTGTASLAVSVLGFIIAAPLWIYVARLVA</sequence>
<dbReference type="Pfam" id="PF03547">
    <property type="entry name" value="Mem_trans"/>
    <property type="match status" value="2"/>
</dbReference>
<gene>
    <name evidence="9" type="ORF">PROSTU_00431</name>
</gene>
<dbReference type="PANTHER" id="PTHR36838:SF1">
    <property type="entry name" value="SLR1864 PROTEIN"/>
    <property type="match status" value="1"/>
</dbReference>
<evidence type="ECO:0000313" key="10">
    <source>
        <dbReference type="Proteomes" id="UP000004506"/>
    </source>
</evidence>
<protein>
    <submittedName>
        <fullName evidence="9">Transporter, auxin efflux carrier (AEC) family protein</fullName>
    </submittedName>
</protein>
<dbReference type="InterPro" id="IPR004776">
    <property type="entry name" value="Mem_transp_PIN-like"/>
</dbReference>
<dbReference type="Proteomes" id="UP000004506">
    <property type="component" value="Unassembled WGS sequence"/>
</dbReference>
<feature type="transmembrane region" description="Helical" evidence="8">
    <location>
        <begin position="67"/>
        <end position="84"/>
    </location>
</feature>
<proteinExistence type="inferred from homology"/>
<comment type="similarity">
    <text evidence="2">Belongs to the auxin efflux carrier (TC 2.A.69) family.</text>
</comment>
<keyword evidence="3" id="KW-0813">Transport</keyword>
<dbReference type="InterPro" id="IPR038770">
    <property type="entry name" value="Na+/solute_symporter_sf"/>
</dbReference>
<dbReference type="GO" id="GO:0005886">
    <property type="term" value="C:plasma membrane"/>
    <property type="evidence" value="ECO:0007669"/>
    <property type="project" value="UniProtKB-SubCell"/>
</dbReference>
<evidence type="ECO:0000256" key="7">
    <source>
        <dbReference type="ARBA" id="ARBA00023136"/>
    </source>
</evidence>